<reference evidence="1" key="2">
    <citation type="submission" date="2025-09" db="UniProtKB">
        <authorList>
            <consortium name="Ensembl"/>
        </authorList>
    </citation>
    <scope>IDENTIFICATION</scope>
</reference>
<evidence type="ECO:0008006" key="3">
    <source>
        <dbReference type="Google" id="ProtNLM"/>
    </source>
</evidence>
<reference evidence="1" key="1">
    <citation type="submission" date="2025-08" db="UniProtKB">
        <authorList>
            <consortium name="Ensembl"/>
        </authorList>
    </citation>
    <scope>IDENTIFICATION</scope>
</reference>
<organism evidence="1 2">
    <name type="scientific">Mola mola</name>
    <name type="common">Ocean sunfish</name>
    <name type="synonym">Tetraodon mola</name>
    <dbReference type="NCBI Taxonomy" id="94237"/>
    <lineage>
        <taxon>Eukaryota</taxon>
        <taxon>Metazoa</taxon>
        <taxon>Chordata</taxon>
        <taxon>Craniata</taxon>
        <taxon>Vertebrata</taxon>
        <taxon>Euteleostomi</taxon>
        <taxon>Actinopterygii</taxon>
        <taxon>Neopterygii</taxon>
        <taxon>Teleostei</taxon>
        <taxon>Neoteleostei</taxon>
        <taxon>Acanthomorphata</taxon>
        <taxon>Eupercaria</taxon>
        <taxon>Tetraodontiformes</taxon>
        <taxon>Molidae</taxon>
        <taxon>Mola</taxon>
    </lineage>
</organism>
<evidence type="ECO:0000313" key="1">
    <source>
        <dbReference type="Ensembl" id="ENSMMOP00000007214.1"/>
    </source>
</evidence>
<evidence type="ECO:0000313" key="2">
    <source>
        <dbReference type="Proteomes" id="UP000261620"/>
    </source>
</evidence>
<dbReference type="AlphaFoldDB" id="A0A3Q3WEL8"/>
<dbReference type="Ensembl" id="ENSMMOT00000007349.1">
    <property type="protein sequence ID" value="ENSMMOP00000007214.1"/>
    <property type="gene ID" value="ENSMMOG00000005606.1"/>
</dbReference>
<dbReference type="STRING" id="94237.ENSMMOP00000007214"/>
<dbReference type="Proteomes" id="UP000261620">
    <property type="component" value="Unplaced"/>
</dbReference>
<dbReference type="PANTHER" id="PTHR33960">
    <property type="entry name" value="SIMILAR TO KIAA0825 PROTEIN"/>
    <property type="match status" value="1"/>
</dbReference>
<dbReference type="PANTHER" id="PTHR33960:SF1">
    <property type="entry name" value="SIMILAR TO KIAA0825 PROTEIN"/>
    <property type="match status" value="1"/>
</dbReference>
<dbReference type="InterPro" id="IPR027993">
    <property type="entry name" value="DUF4495"/>
</dbReference>
<dbReference type="Pfam" id="PF14906">
    <property type="entry name" value="DUF4495"/>
    <property type="match status" value="1"/>
</dbReference>
<name>A0A3Q3WEL8_MOLML</name>
<proteinExistence type="predicted"/>
<accession>A0A3Q3WEL8</accession>
<dbReference type="OMA" id="WEMKKDE"/>
<protein>
    <recommendedName>
        <fullName evidence="3">KIAA0825</fullName>
    </recommendedName>
</protein>
<sequence length="1101" mass="123370">KEDGKDVVTLQLLLDVSAQCGVCFPCTPSSASSLDPHLIATSTCLVHTVRDDTLVEEVWDDIRLQLRRHLLDRLSSCSPEHPGPRHVSTLSIPEQIHCLQQLFFLYPQSEVLTHYQVCQAVLDLFSALFSSPGGETGFDRLAVGLRSVVPVLTQGLMDEINILSRLAEPHAILGFINAAYLSTVARELVCLMEKECEMALRDNSTLSSKIKKYSARSRATVVPMERPTKNRNFSLTSHQLKALTQLACTLLRFEKTMRELVLNMTFVDFTRETPCVKGTTHSSKMHMSIHISHMIRASHINSPIVGSSPISQAQVLEFDWRSAFRGLVPHMAHCVKVVLDDACAKNLQQEEALHSLGHTTITLSPTAANIHLREDSFNTCSDRETPKMVAKFYVAILTEVDGLLPLAAACSDSSLLDVQSSFIEACGRAAFAVLGRLQERALEVPSSASLKNLPALLSTCIYVHQRLQPLPLLPIQKCQDTVEALRDQLTSYSIQVCSTCILQDVESHHWADSKPFYEGERCSFSVQMWFYFLCGLRSDLWAVLPADLAKEVLGQVLSETLQLLVHMYTRARPSYQKHLQVRCDITAVLLYVEHLMWSVCENPEALVHSNPYSAIAIIAGGSDWPYQIHSLCEQLLTVLIIVTAPLSLLYRLVCTVSYFYSALKFEKNITVNIVFLHSTLRDGLMGQAASMCQLRLLTSDPGHHPRLLLRMLLYRDCHLPRILLENSCKFVFQCTWIGMFYRMKCEYTTRTVPAVIGCVRAMVTKSTNSLLGHIVSMVTSWQARDEPSGALIKRTAPGTVLVKIPKEWNYTPLEARGKEAATKTVVCLTVQTLTFIFANLPLVVASMPLPIRYLFLVAENQLSQHSKQLRTVGLLLWALLGCLIQGLEDLDKLEQISGLTLDRGAKEPLTLLAECLQATMGIQDKSVPKLAMHKVLQILEENRPKWMIMQLQKARKLFAVAELTEQKIGLMLLEVCHKAGGGDYLRQIYHIIQGNEVGKHSLSPAIRWLLEYLLITFWPLSLYKMFSVSLLDKMFFIFQPAQELLMFKLRGSTDSPGNPPHSVNFDLGSENLVDTAGFNPLHQVDHIGKKKLDQVSQIFIS</sequence>
<keyword evidence="2" id="KW-1185">Reference proteome</keyword>